<evidence type="ECO:0000256" key="6">
    <source>
        <dbReference type="SAM" id="Phobius"/>
    </source>
</evidence>
<protein>
    <submittedName>
        <fullName evidence="7">ABC transporter permease</fullName>
    </submittedName>
</protein>
<keyword evidence="8" id="KW-1185">Reference proteome</keyword>
<dbReference type="RefSeq" id="WP_344156895.1">
    <property type="nucleotide sequence ID" value="NZ_BAAANF010000017.1"/>
</dbReference>
<feature type="transmembrane region" description="Helical" evidence="6">
    <location>
        <begin position="98"/>
        <end position="120"/>
    </location>
</feature>
<proteinExistence type="predicted"/>
<feature type="transmembrane region" description="Helical" evidence="6">
    <location>
        <begin position="269"/>
        <end position="286"/>
    </location>
</feature>
<reference evidence="7 8" key="1">
    <citation type="journal article" date="2019" name="Int. J. Syst. Evol. Microbiol.">
        <title>The Global Catalogue of Microorganisms (GCM) 10K type strain sequencing project: providing services to taxonomists for standard genome sequencing and annotation.</title>
        <authorList>
            <consortium name="The Broad Institute Genomics Platform"/>
            <consortium name="The Broad Institute Genome Sequencing Center for Infectious Disease"/>
            <person name="Wu L."/>
            <person name="Ma J."/>
        </authorList>
    </citation>
    <scope>NUCLEOTIDE SEQUENCE [LARGE SCALE GENOMIC DNA]</scope>
    <source>
        <strain evidence="7 8">JCM 14307</strain>
    </source>
</reference>
<feature type="transmembrane region" description="Helical" evidence="6">
    <location>
        <begin position="318"/>
        <end position="339"/>
    </location>
</feature>
<evidence type="ECO:0000256" key="5">
    <source>
        <dbReference type="ARBA" id="ARBA00023136"/>
    </source>
</evidence>
<feature type="transmembrane region" description="Helical" evidence="6">
    <location>
        <begin position="28"/>
        <end position="47"/>
    </location>
</feature>
<sequence length="428" mass="44393">MSDVTVQDVGPVPAPAAIEAPADRVRRLRVGGLMLVFALIGLGLAIFTKSGKATFQLVSGDLQNNLLGLPAQPVALLLGALGVLAAVAYVLRRVPQKYSGWLAISLGVSFIGAFLCWAAAGKTFPLANQFQGTLNFATPLILGALAGVLCERAGVINIAIEGQFLVGAFTAAVVASTTGSAVAALIAAAASGVLMALLLAVFSIKYLVNQVVLGVVLVVFATGITGFLFDQFLQEDAAGLNTPEVLSAVKIPGLGDIPFVGPILFNQTALVYLTYIAVAVVTFVLFQTRWGLRVRAVGEHPKAADTVGIKVKRVRYSAVLWAGVLAGLGGAFFTVGYAGSFAKDMTAGNGFIALAALIMGRWHPIGAMVAALFFGFATQLQSQLQIIQTPIPGELLLMAPYLATIIAVAGLVGRVRAPKADGEPYVTE</sequence>
<keyword evidence="3 6" id="KW-0812">Transmembrane</keyword>
<evidence type="ECO:0000256" key="2">
    <source>
        <dbReference type="ARBA" id="ARBA00022475"/>
    </source>
</evidence>
<keyword evidence="2" id="KW-1003">Cell membrane</keyword>
<evidence type="ECO:0000256" key="3">
    <source>
        <dbReference type="ARBA" id="ARBA00022692"/>
    </source>
</evidence>
<evidence type="ECO:0000256" key="4">
    <source>
        <dbReference type="ARBA" id="ARBA00022989"/>
    </source>
</evidence>
<dbReference type="PANTHER" id="PTHR43370">
    <property type="entry name" value="SUGAR ABC TRANSPORTER INTEGRAL MEMBRANE PROTEIN-RELATED"/>
    <property type="match status" value="1"/>
</dbReference>
<feature type="transmembrane region" description="Helical" evidence="6">
    <location>
        <begin position="155"/>
        <end position="175"/>
    </location>
</feature>
<evidence type="ECO:0000313" key="8">
    <source>
        <dbReference type="Proteomes" id="UP001500280"/>
    </source>
</evidence>
<gene>
    <name evidence="7" type="ORF">GCM10009745_50930</name>
</gene>
<feature type="transmembrane region" description="Helical" evidence="6">
    <location>
        <begin position="211"/>
        <end position="229"/>
    </location>
</feature>
<comment type="subcellular location">
    <subcellularLocation>
        <location evidence="1">Cell membrane</location>
        <topology evidence="1">Multi-pass membrane protein</topology>
    </subcellularLocation>
</comment>
<feature type="transmembrane region" description="Helical" evidence="6">
    <location>
        <begin position="395"/>
        <end position="415"/>
    </location>
</feature>
<name>A0ABN2I451_9ACTN</name>
<comment type="caution">
    <text evidence="7">The sequence shown here is derived from an EMBL/GenBank/DDBJ whole genome shotgun (WGS) entry which is preliminary data.</text>
</comment>
<feature type="transmembrane region" description="Helical" evidence="6">
    <location>
        <begin position="181"/>
        <end position="204"/>
    </location>
</feature>
<accession>A0ABN2I451</accession>
<keyword evidence="4 6" id="KW-1133">Transmembrane helix</keyword>
<dbReference type="CDD" id="cd06580">
    <property type="entry name" value="TM_PBP1_transp_TpRbsC_like"/>
    <property type="match status" value="1"/>
</dbReference>
<evidence type="ECO:0000313" key="7">
    <source>
        <dbReference type="EMBL" id="GAA1698351.1"/>
    </source>
</evidence>
<dbReference type="Pfam" id="PF02653">
    <property type="entry name" value="BPD_transp_2"/>
    <property type="match status" value="1"/>
</dbReference>
<keyword evidence="5 6" id="KW-0472">Membrane</keyword>
<dbReference type="Proteomes" id="UP001500280">
    <property type="component" value="Unassembled WGS sequence"/>
</dbReference>
<dbReference type="InterPro" id="IPR001851">
    <property type="entry name" value="ABC_transp_permease"/>
</dbReference>
<dbReference type="EMBL" id="BAAANF010000017">
    <property type="protein sequence ID" value="GAA1698351.1"/>
    <property type="molecule type" value="Genomic_DNA"/>
</dbReference>
<organism evidence="7 8">
    <name type="scientific">Kribbella yunnanensis</name>
    <dbReference type="NCBI Taxonomy" id="190194"/>
    <lineage>
        <taxon>Bacteria</taxon>
        <taxon>Bacillati</taxon>
        <taxon>Actinomycetota</taxon>
        <taxon>Actinomycetes</taxon>
        <taxon>Propionibacteriales</taxon>
        <taxon>Kribbellaceae</taxon>
        <taxon>Kribbella</taxon>
    </lineage>
</organism>
<feature type="transmembrane region" description="Helical" evidence="6">
    <location>
        <begin position="132"/>
        <end position="150"/>
    </location>
</feature>
<feature type="transmembrane region" description="Helical" evidence="6">
    <location>
        <begin position="351"/>
        <end position="374"/>
    </location>
</feature>
<feature type="transmembrane region" description="Helical" evidence="6">
    <location>
        <begin position="67"/>
        <end position="91"/>
    </location>
</feature>
<dbReference type="PANTHER" id="PTHR43370:SF1">
    <property type="entry name" value="GUANOSINE ABC TRANSPORTER PERMEASE PROTEIN NUPQ"/>
    <property type="match status" value="1"/>
</dbReference>
<evidence type="ECO:0000256" key="1">
    <source>
        <dbReference type="ARBA" id="ARBA00004651"/>
    </source>
</evidence>